<dbReference type="EMBL" id="AWWV01013766">
    <property type="protein sequence ID" value="OMO60106.1"/>
    <property type="molecule type" value="Genomic_DNA"/>
</dbReference>
<keyword evidence="2" id="KW-0547">Nucleotide-binding</keyword>
<gene>
    <name evidence="7" type="ORF">CCACVL1_24400</name>
</gene>
<proteinExistence type="predicted"/>
<organism evidence="7 8">
    <name type="scientific">Corchorus capsularis</name>
    <name type="common">Jute</name>
    <dbReference type="NCBI Taxonomy" id="210143"/>
    <lineage>
        <taxon>Eukaryota</taxon>
        <taxon>Viridiplantae</taxon>
        <taxon>Streptophyta</taxon>
        <taxon>Embryophyta</taxon>
        <taxon>Tracheophyta</taxon>
        <taxon>Spermatophyta</taxon>
        <taxon>Magnoliopsida</taxon>
        <taxon>eudicotyledons</taxon>
        <taxon>Gunneridae</taxon>
        <taxon>Pentapetalae</taxon>
        <taxon>rosids</taxon>
        <taxon>malvids</taxon>
        <taxon>Malvales</taxon>
        <taxon>Malvaceae</taxon>
        <taxon>Grewioideae</taxon>
        <taxon>Apeibeae</taxon>
        <taxon>Corchorus</taxon>
    </lineage>
</organism>
<dbReference type="PANTHER" id="PTHR11922:SF2">
    <property type="entry name" value="GMP SYNTHASE [GLUTAMINE-HYDROLYZING]"/>
    <property type="match status" value="1"/>
</dbReference>
<dbReference type="STRING" id="210143.A0A1R3GPX5"/>
<dbReference type="OrthoDB" id="1724632at2759"/>
<evidence type="ECO:0000259" key="6">
    <source>
        <dbReference type="Pfam" id="PF00958"/>
    </source>
</evidence>
<evidence type="ECO:0000313" key="8">
    <source>
        <dbReference type="Proteomes" id="UP000188268"/>
    </source>
</evidence>
<evidence type="ECO:0000256" key="5">
    <source>
        <dbReference type="ARBA" id="ARBA00022840"/>
    </source>
</evidence>
<dbReference type="GO" id="GO:0005524">
    <property type="term" value="F:ATP binding"/>
    <property type="evidence" value="ECO:0007669"/>
    <property type="project" value="UniProtKB-KW"/>
</dbReference>
<sequence length="97" mass="11270">MALWVGRSQQGAVAAVEDRERRFYGLDYHPEVDEIFIQSIKDAGIYNQSGNAFAVCLYHFEHKFLDEVDQKICNRRYGMDRVVQDITSKPPSAIEWE</sequence>
<protein>
    <recommendedName>
        <fullName evidence="6">GMP synthase C-terminal domain-containing protein</fullName>
    </recommendedName>
</protein>
<dbReference type="GO" id="GO:0003921">
    <property type="term" value="F:GMP synthase activity"/>
    <property type="evidence" value="ECO:0007669"/>
    <property type="project" value="TreeGrafter"/>
</dbReference>
<dbReference type="PANTHER" id="PTHR11922">
    <property type="entry name" value="GMP SYNTHASE-RELATED"/>
    <property type="match status" value="1"/>
</dbReference>
<dbReference type="Gramene" id="OMO60106">
    <property type="protein sequence ID" value="OMO60106"/>
    <property type="gene ID" value="CCACVL1_24400"/>
</dbReference>
<keyword evidence="1" id="KW-0436">Ligase</keyword>
<comment type="caution">
    <text evidence="7">The sequence shown here is derived from an EMBL/GenBank/DDBJ whole genome shotgun (WGS) entry which is preliminary data.</text>
</comment>
<keyword evidence="3" id="KW-0332">GMP biosynthesis</keyword>
<name>A0A1R3GPX5_COCAP</name>
<keyword evidence="8" id="KW-1185">Reference proteome</keyword>
<dbReference type="GO" id="GO:0005829">
    <property type="term" value="C:cytosol"/>
    <property type="evidence" value="ECO:0007669"/>
    <property type="project" value="TreeGrafter"/>
</dbReference>
<keyword evidence="5" id="KW-0067">ATP-binding</keyword>
<reference evidence="7 8" key="1">
    <citation type="submission" date="2013-09" db="EMBL/GenBank/DDBJ databases">
        <title>Corchorus capsularis genome sequencing.</title>
        <authorList>
            <person name="Alam M."/>
            <person name="Haque M.S."/>
            <person name="Islam M.S."/>
            <person name="Emdad E.M."/>
            <person name="Islam M.M."/>
            <person name="Ahmed B."/>
            <person name="Halim A."/>
            <person name="Hossen Q.M.M."/>
            <person name="Hossain M.Z."/>
            <person name="Ahmed R."/>
            <person name="Khan M.M."/>
            <person name="Islam R."/>
            <person name="Rashid M.M."/>
            <person name="Khan S.A."/>
            <person name="Rahman M.S."/>
            <person name="Alam M."/>
        </authorList>
    </citation>
    <scope>NUCLEOTIDE SEQUENCE [LARGE SCALE GENOMIC DNA]</scope>
    <source>
        <strain evidence="8">cv. CVL-1</strain>
        <tissue evidence="7">Whole seedling</tissue>
    </source>
</reference>
<dbReference type="Proteomes" id="UP000188268">
    <property type="component" value="Unassembled WGS sequence"/>
</dbReference>
<evidence type="ECO:0000256" key="3">
    <source>
        <dbReference type="ARBA" id="ARBA00022749"/>
    </source>
</evidence>
<evidence type="ECO:0000313" key="7">
    <source>
        <dbReference type="EMBL" id="OMO60106.1"/>
    </source>
</evidence>
<dbReference type="SUPFAM" id="SSF54810">
    <property type="entry name" value="GMP synthetase C-terminal dimerisation domain"/>
    <property type="match status" value="1"/>
</dbReference>
<dbReference type="InterPro" id="IPR001674">
    <property type="entry name" value="GMP_synth_C"/>
</dbReference>
<feature type="domain" description="GMP synthase C-terminal" evidence="6">
    <location>
        <begin position="52"/>
        <end position="96"/>
    </location>
</feature>
<keyword evidence="4" id="KW-0658">Purine biosynthesis</keyword>
<evidence type="ECO:0000256" key="4">
    <source>
        <dbReference type="ARBA" id="ARBA00022755"/>
    </source>
</evidence>
<dbReference type="AlphaFoldDB" id="A0A1R3GPX5"/>
<evidence type="ECO:0000256" key="2">
    <source>
        <dbReference type="ARBA" id="ARBA00022741"/>
    </source>
</evidence>
<dbReference type="Gene3D" id="3.30.300.10">
    <property type="match status" value="1"/>
</dbReference>
<evidence type="ECO:0000256" key="1">
    <source>
        <dbReference type="ARBA" id="ARBA00022598"/>
    </source>
</evidence>
<accession>A0A1R3GPX5</accession>
<dbReference type="Pfam" id="PF00958">
    <property type="entry name" value="GMP_synt_C"/>
    <property type="match status" value="1"/>
</dbReference>